<dbReference type="Pfam" id="PF00561">
    <property type="entry name" value="Abhydrolase_1"/>
    <property type="match status" value="1"/>
</dbReference>
<sequence length="630" mass="69959">MTTPEKDTEIEESTTAQSIPPSQPKPLPLFTRNQTIVLVLGVVLLALSNLYDYYRYQYYYKYDDATCHRPPDPIWKKERVGTVKWEECYGPSDFLGTECGYIVVPKDYHDVQAGVAKVALGRVKAVNQPSKGAILFNPGGPGVSGKSFITRYGYLLQTLVGNDYDIVGFDPRGVGDSEPKIQCFTNYAPGGEHTTKPCYTHGTFAYNTVLDRGYEFPLNVSQEELRQVLLPQQRRLYALLKTEMEVCARVMGEELPYVGTTTVARDVAAIAERLDGKNAPINYLGLSSYGSILGQYVVNMFPDRVGRVVLDGIANVSSWTTEPQYLRYRRMLTSAEDAYSAILSKCSEMGSECSLAKFPHEDPQIIKHRLEGFLNDLYYSPMPVPDALRPTIYTSGQAWKYLFSTLKSPYSWSSTAHSLAVAMDGDATGLIDHLDFENYAFDLEGSAIVCNDGPRFEPPSAEDTVDEYVDVFGSVSRFVFAAVMTERDAGCQFWPVTPTERFVGPWNRTLRNPILLISNEVDPTSPVSNGRELEEMLAGSARLIVQKTPAFSVSLPSLCIANHMSAYFTNGTLPDEGSVCAADPPPPPGTEDEEDEWGMFVDTPLSRLGELDSALHLHRERGYLQTSGCR</sequence>
<feature type="domain" description="Peptidase S33 tripeptidyl aminopeptidase-like C-terminal" evidence="5">
    <location>
        <begin position="480"/>
        <end position="580"/>
    </location>
</feature>
<dbReference type="Gene3D" id="3.40.50.1820">
    <property type="entry name" value="alpha/beta hydrolase"/>
    <property type="match status" value="1"/>
</dbReference>
<evidence type="ECO:0000259" key="4">
    <source>
        <dbReference type="Pfam" id="PF00561"/>
    </source>
</evidence>
<evidence type="ECO:0000313" key="7">
    <source>
        <dbReference type="Proteomes" id="UP000813824"/>
    </source>
</evidence>
<keyword evidence="2" id="KW-0378">Hydrolase</keyword>
<dbReference type="GO" id="GO:0016787">
    <property type="term" value="F:hydrolase activity"/>
    <property type="evidence" value="ECO:0007669"/>
    <property type="project" value="UniProtKB-KW"/>
</dbReference>
<gene>
    <name evidence="6" type="ORF">BXZ70DRAFT_55785</name>
</gene>
<dbReference type="InterPro" id="IPR013595">
    <property type="entry name" value="Pept_S33_TAP-like_C"/>
</dbReference>
<evidence type="ECO:0000259" key="5">
    <source>
        <dbReference type="Pfam" id="PF08386"/>
    </source>
</evidence>
<dbReference type="Proteomes" id="UP000813824">
    <property type="component" value="Unassembled WGS sequence"/>
</dbReference>
<dbReference type="PANTHER" id="PTHR43248:SF25">
    <property type="entry name" value="AB HYDROLASE-1 DOMAIN-CONTAINING PROTEIN-RELATED"/>
    <property type="match status" value="1"/>
</dbReference>
<dbReference type="Pfam" id="PF08386">
    <property type="entry name" value="Abhydrolase_4"/>
    <property type="match status" value="1"/>
</dbReference>
<comment type="similarity">
    <text evidence="1">Belongs to the peptidase S33 family.</text>
</comment>
<evidence type="ECO:0000256" key="3">
    <source>
        <dbReference type="SAM" id="MobiDB-lite"/>
    </source>
</evidence>
<dbReference type="AlphaFoldDB" id="A0A8K0US73"/>
<dbReference type="InterPro" id="IPR018247">
    <property type="entry name" value="EF_Hand_1_Ca_BS"/>
</dbReference>
<organism evidence="6 7">
    <name type="scientific">Cristinia sonorae</name>
    <dbReference type="NCBI Taxonomy" id="1940300"/>
    <lineage>
        <taxon>Eukaryota</taxon>
        <taxon>Fungi</taxon>
        <taxon>Dikarya</taxon>
        <taxon>Basidiomycota</taxon>
        <taxon>Agaricomycotina</taxon>
        <taxon>Agaricomycetes</taxon>
        <taxon>Agaricomycetidae</taxon>
        <taxon>Agaricales</taxon>
        <taxon>Pleurotineae</taxon>
        <taxon>Stephanosporaceae</taxon>
        <taxon>Cristinia</taxon>
    </lineage>
</organism>
<dbReference type="EMBL" id="JAEVFJ010000010">
    <property type="protein sequence ID" value="KAH8102145.1"/>
    <property type="molecule type" value="Genomic_DNA"/>
</dbReference>
<dbReference type="InterPro" id="IPR000073">
    <property type="entry name" value="AB_hydrolase_1"/>
</dbReference>
<proteinExistence type="inferred from homology"/>
<name>A0A8K0US73_9AGAR</name>
<dbReference type="PROSITE" id="PS00018">
    <property type="entry name" value="EF_HAND_1"/>
    <property type="match status" value="1"/>
</dbReference>
<feature type="domain" description="AB hydrolase-1" evidence="4">
    <location>
        <begin position="133"/>
        <end position="326"/>
    </location>
</feature>
<evidence type="ECO:0000256" key="1">
    <source>
        <dbReference type="ARBA" id="ARBA00010088"/>
    </source>
</evidence>
<dbReference type="SUPFAM" id="SSF53474">
    <property type="entry name" value="alpha/beta-Hydrolases"/>
    <property type="match status" value="1"/>
</dbReference>
<comment type="caution">
    <text evidence="6">The sequence shown here is derived from an EMBL/GenBank/DDBJ whole genome shotgun (WGS) entry which is preliminary data.</text>
</comment>
<dbReference type="PANTHER" id="PTHR43248">
    <property type="entry name" value="2-SUCCINYL-6-HYDROXY-2,4-CYCLOHEXADIENE-1-CARBOXYLATE SYNTHASE"/>
    <property type="match status" value="1"/>
</dbReference>
<evidence type="ECO:0008006" key="8">
    <source>
        <dbReference type="Google" id="ProtNLM"/>
    </source>
</evidence>
<evidence type="ECO:0000313" key="6">
    <source>
        <dbReference type="EMBL" id="KAH8102145.1"/>
    </source>
</evidence>
<dbReference type="OrthoDB" id="425534at2759"/>
<protein>
    <recommendedName>
        <fullName evidence="8">AB hydrolase-1 domain-containing protein</fullName>
    </recommendedName>
</protein>
<feature type="region of interest" description="Disordered" evidence="3">
    <location>
        <begin position="1"/>
        <end position="26"/>
    </location>
</feature>
<reference evidence="6" key="1">
    <citation type="journal article" date="2021" name="New Phytol.">
        <title>Evolutionary innovations through gain and loss of genes in the ectomycorrhizal Boletales.</title>
        <authorList>
            <person name="Wu G."/>
            <person name="Miyauchi S."/>
            <person name="Morin E."/>
            <person name="Kuo A."/>
            <person name="Drula E."/>
            <person name="Varga T."/>
            <person name="Kohler A."/>
            <person name="Feng B."/>
            <person name="Cao Y."/>
            <person name="Lipzen A."/>
            <person name="Daum C."/>
            <person name="Hundley H."/>
            <person name="Pangilinan J."/>
            <person name="Johnson J."/>
            <person name="Barry K."/>
            <person name="LaButti K."/>
            <person name="Ng V."/>
            <person name="Ahrendt S."/>
            <person name="Min B."/>
            <person name="Choi I.G."/>
            <person name="Park H."/>
            <person name="Plett J.M."/>
            <person name="Magnuson J."/>
            <person name="Spatafora J.W."/>
            <person name="Nagy L.G."/>
            <person name="Henrissat B."/>
            <person name="Grigoriev I.V."/>
            <person name="Yang Z.L."/>
            <person name="Xu J."/>
            <person name="Martin F.M."/>
        </authorList>
    </citation>
    <scope>NUCLEOTIDE SEQUENCE</scope>
    <source>
        <strain evidence="6">KKN 215</strain>
    </source>
</reference>
<dbReference type="InterPro" id="IPR029058">
    <property type="entry name" value="AB_hydrolase_fold"/>
</dbReference>
<evidence type="ECO:0000256" key="2">
    <source>
        <dbReference type="ARBA" id="ARBA00022801"/>
    </source>
</evidence>
<keyword evidence="7" id="KW-1185">Reference proteome</keyword>
<accession>A0A8K0US73</accession>
<dbReference type="InterPro" id="IPR051601">
    <property type="entry name" value="Serine_prot/Carboxylest_S33"/>
</dbReference>